<dbReference type="Proteomes" id="UP001367922">
    <property type="component" value="Unassembled WGS sequence"/>
</dbReference>
<feature type="transmembrane region" description="Helical" evidence="1">
    <location>
        <begin position="132"/>
        <end position="149"/>
    </location>
</feature>
<evidence type="ECO:0000256" key="1">
    <source>
        <dbReference type="SAM" id="Phobius"/>
    </source>
</evidence>
<keyword evidence="1" id="KW-0472">Membrane</keyword>
<name>A0ABU8FR60_9BACI</name>
<dbReference type="NCBIfam" id="TIGR03693">
    <property type="entry name" value="ocin_ThiF_like"/>
    <property type="match status" value="1"/>
</dbReference>
<dbReference type="EMBL" id="JBAWSV010000001">
    <property type="protein sequence ID" value="MEI4828311.1"/>
    <property type="molecule type" value="Genomic_DNA"/>
</dbReference>
<dbReference type="RefSeq" id="WP_336480700.1">
    <property type="nucleotide sequence ID" value="NZ_JBAWSV010000001.1"/>
</dbReference>
<sequence length="653" mass="74330">MTNLNASTRLKMKRDTFFLSDPKGEVYFRNNASSFRMEGKSINQWIEKLIPMFNGEYTLGNLTDGLSEPYRKRVFEIAEILYQNEFATDISQDHPHQLPENILQKYASQIEFLDNFGVSGAYRFQSYRQTKVLVVGSGSFFVSLISALLESGLPKFHMMITDPASTNQRRIKELIEHAQKTDPEVRVEEIFPQKEKVNILKRALQPFHTILYVTQEEDIEKLKILHSICKEEKKTFIPAIYMQGVGLAGPLVHPESDACWESAWRRMHKSAFSKTSHEHTFSSTTEAMLANVVVFELFKNVTDVTNPTQTNQLFLLNSETLEGNWHSFLPHPLVTEQMEIEWVRDFHTRINQNANKNELNETTLDLNYLVSKEVGIFHIWEAGDLKQLPLAQCRIQTVDPLSEGPAELLPDMICTGLTHMEARYEAGLAGVETYMSQMASLLVSKLSEHPQIRTMTDSQKVVGIGTGKTIPECVLRGLQKCLNEEFHKRQMSQNIAISRVELDAIEDERCRFYLQALTTLQGTPTIAFGEPIFDFPVIWVGTNNRWYGSVGFDITIALRNALQQALIEAQNCDDCLTSQALESSSVLLPDKTPLHFVISSYEDKTQLEILQSAEQILKQNGKRLCVFEITLEAVWKEELAGIFGVLLGEEESQ</sequence>
<reference evidence="2 3" key="1">
    <citation type="submission" date="2024-01" db="EMBL/GenBank/DDBJ databases">
        <title>Seven novel Bacillus-like species.</title>
        <authorList>
            <person name="Liu G."/>
        </authorList>
    </citation>
    <scope>NUCLEOTIDE SEQUENCE [LARGE SCALE GENOMIC DNA]</scope>
    <source>
        <strain evidence="2 3">FJAT-53711</strain>
    </source>
</reference>
<dbReference type="InterPro" id="IPR035985">
    <property type="entry name" value="Ubiquitin-activating_enz"/>
</dbReference>
<comment type="caution">
    <text evidence="2">The sequence shown here is derived from an EMBL/GenBank/DDBJ whole genome shotgun (WGS) entry which is preliminary data.</text>
</comment>
<accession>A0ABU8FR60</accession>
<dbReference type="SUPFAM" id="SSF69572">
    <property type="entry name" value="Activating enzymes of the ubiquitin-like proteins"/>
    <property type="match status" value="1"/>
</dbReference>
<organism evidence="2 3">
    <name type="scientific">Bacillus yunxiaonensis</name>
    <dbReference type="NCBI Taxonomy" id="3127665"/>
    <lineage>
        <taxon>Bacteria</taxon>
        <taxon>Bacillati</taxon>
        <taxon>Bacillota</taxon>
        <taxon>Bacilli</taxon>
        <taxon>Bacillales</taxon>
        <taxon>Bacillaceae</taxon>
        <taxon>Bacillus</taxon>
    </lineage>
</organism>
<evidence type="ECO:0000313" key="3">
    <source>
        <dbReference type="Proteomes" id="UP001367922"/>
    </source>
</evidence>
<gene>
    <name evidence="2" type="ORF">WAX78_02400</name>
</gene>
<proteinExistence type="predicted"/>
<dbReference type="InterPro" id="IPR022368">
    <property type="entry name" value="Thiazole_bacteriocin_mat_put"/>
</dbReference>
<protein>
    <submittedName>
        <fullName evidence="2">Thiazole-containing bacteriocin maturation protein</fullName>
    </submittedName>
</protein>
<keyword evidence="1" id="KW-0812">Transmembrane</keyword>
<keyword evidence="1" id="KW-1133">Transmembrane helix</keyword>
<keyword evidence="3" id="KW-1185">Reference proteome</keyword>
<evidence type="ECO:0000313" key="2">
    <source>
        <dbReference type="EMBL" id="MEI4828311.1"/>
    </source>
</evidence>
<dbReference type="Gene3D" id="3.40.50.720">
    <property type="entry name" value="NAD(P)-binding Rossmann-like Domain"/>
    <property type="match status" value="1"/>
</dbReference>